<name>A0A1A9I818_9BACT</name>
<accession>A0A1A9I818</accession>
<evidence type="ECO:0000313" key="1">
    <source>
        <dbReference type="EMBL" id="ANH83485.1"/>
    </source>
</evidence>
<dbReference type="AlphaFoldDB" id="A0A1A9I818"/>
<proteinExistence type="predicted"/>
<protein>
    <submittedName>
        <fullName evidence="1">Uncharacterized protein</fullName>
    </submittedName>
</protein>
<dbReference type="EMBL" id="CP015772">
    <property type="protein sequence ID" value="ANH83485.1"/>
    <property type="molecule type" value="Genomic_DNA"/>
</dbReference>
<dbReference type="RefSeq" id="WP_067761083.1">
    <property type="nucleotide sequence ID" value="NZ_CP015772.1"/>
</dbReference>
<dbReference type="Proteomes" id="UP000077667">
    <property type="component" value="Chromosome"/>
</dbReference>
<organism evidence="1 2">
    <name type="scientific">Niabella ginsenosidivorans</name>
    <dbReference type="NCBI Taxonomy" id="1176587"/>
    <lineage>
        <taxon>Bacteria</taxon>
        <taxon>Pseudomonadati</taxon>
        <taxon>Bacteroidota</taxon>
        <taxon>Chitinophagia</taxon>
        <taxon>Chitinophagales</taxon>
        <taxon>Chitinophagaceae</taxon>
        <taxon>Niabella</taxon>
    </lineage>
</organism>
<evidence type="ECO:0000313" key="2">
    <source>
        <dbReference type="Proteomes" id="UP000077667"/>
    </source>
</evidence>
<gene>
    <name evidence="1" type="ORF">A8C56_23140</name>
</gene>
<reference evidence="1 2" key="1">
    <citation type="submission" date="2016-05" db="EMBL/GenBank/DDBJ databases">
        <title>Niabella ginsenosidivorans BS26 whole genome sequencing.</title>
        <authorList>
            <person name="Im W.T."/>
            <person name="Siddiqi M.Z."/>
        </authorList>
    </citation>
    <scope>NUCLEOTIDE SEQUENCE [LARGE SCALE GENOMIC DNA]</scope>
    <source>
        <strain evidence="1 2">BS26</strain>
    </source>
</reference>
<dbReference type="KEGG" id="nia:A8C56_23140"/>
<sequence length="110" mass="12359">MITGSGGPKLDILIVFKNRIFCQPLYSLYTTSSFAVQSEKSFFIVSKEVLQATVLRLSRSVPFYGYNPLSNREQVLKAVACITHLSGSNLKFYTFDKKPGRIFLTCTSSF</sequence>
<dbReference type="STRING" id="1176587.A8C56_23140"/>
<keyword evidence="2" id="KW-1185">Reference proteome</keyword>